<feature type="compositionally biased region" description="Low complexity" evidence="1">
    <location>
        <begin position="322"/>
        <end position="331"/>
    </location>
</feature>
<protein>
    <submittedName>
        <fullName evidence="3">Protein PHLOEM PROTEIN 2-LIKE A10</fullName>
    </submittedName>
</protein>
<accession>A0A087SLY3</accession>
<keyword evidence="2" id="KW-0472">Membrane</keyword>
<feature type="region of interest" description="Disordered" evidence="1">
    <location>
        <begin position="267"/>
        <end position="304"/>
    </location>
</feature>
<feature type="region of interest" description="Disordered" evidence="1">
    <location>
        <begin position="322"/>
        <end position="364"/>
    </location>
</feature>
<dbReference type="EMBL" id="KL662131">
    <property type="protein sequence ID" value="KFM26737.1"/>
    <property type="molecule type" value="Genomic_DNA"/>
</dbReference>
<gene>
    <name evidence="3" type="ORF">F751_2714</name>
</gene>
<feature type="compositionally biased region" description="Low complexity" evidence="1">
    <location>
        <begin position="273"/>
        <end position="304"/>
    </location>
</feature>
<keyword evidence="2" id="KW-1133">Transmembrane helix</keyword>
<sequence>MATTASLPALLQRRRRELLLAAGVAVIGYAGYRAYHSDTVAAWRRALGRLGSLLDSASDTLASGSDLTGCLVRDVRDYLGSEDDAALPPRLRQLAALLQSPEVGAATSHTVAAIWAGVQDGSSSGKESMGPDLLDRILAAVMSEKGQSLVSLAVALGARNLAAGACEARRAAPGASPADPCAAPADPDALDRVLSWLGSAGGQRAARRMLGTLAAAGVGVYCDRTLDINVFDQLLAALASRAEHMGVARACISTMARETVRAAVFPPLHSRAGRSSGSASPGSAAGRSSDAGASPAASASGDAAGETLRRLASLSAFDDGGAAATKAGDAGSPRSVRTPPAFAEARPRLGPAHGDRAGHGSGMCDEESADVRQIAAPDSAAAAMGQPDGEPAWAKTATRSLLSVARDPDGRALVAAAAGAAAREGVAAAAEALQQPAVAAVLAAAFVALLAMQLLARLVATLLF</sequence>
<dbReference type="AlphaFoldDB" id="A0A087SLY3"/>
<dbReference type="OrthoDB" id="1641131at2759"/>
<name>A0A087SLY3_AUXPR</name>
<keyword evidence="4" id="KW-1185">Reference proteome</keyword>
<feature type="transmembrane region" description="Helical" evidence="2">
    <location>
        <begin position="437"/>
        <end position="460"/>
    </location>
</feature>
<dbReference type="GeneID" id="23614105"/>
<proteinExistence type="predicted"/>
<keyword evidence="2" id="KW-0812">Transmembrane</keyword>
<reference evidence="3 4" key="1">
    <citation type="journal article" date="2014" name="BMC Genomics">
        <title>Oil accumulation mechanisms of the oleaginous microalga Chlorella protothecoides revealed through its genome, transcriptomes, and proteomes.</title>
        <authorList>
            <person name="Gao C."/>
            <person name="Wang Y."/>
            <person name="Shen Y."/>
            <person name="Yan D."/>
            <person name="He X."/>
            <person name="Dai J."/>
            <person name="Wu Q."/>
        </authorList>
    </citation>
    <scope>NUCLEOTIDE SEQUENCE [LARGE SCALE GENOMIC DNA]</scope>
    <source>
        <strain evidence="3 4">0710</strain>
    </source>
</reference>
<dbReference type="eggNOG" id="ENOG502QRNR">
    <property type="taxonomic scope" value="Eukaryota"/>
</dbReference>
<dbReference type="Proteomes" id="UP000028924">
    <property type="component" value="Unassembled WGS sequence"/>
</dbReference>
<evidence type="ECO:0000313" key="4">
    <source>
        <dbReference type="Proteomes" id="UP000028924"/>
    </source>
</evidence>
<evidence type="ECO:0000256" key="1">
    <source>
        <dbReference type="SAM" id="MobiDB-lite"/>
    </source>
</evidence>
<dbReference type="KEGG" id="apro:F751_2714"/>
<evidence type="ECO:0000313" key="3">
    <source>
        <dbReference type="EMBL" id="KFM26737.1"/>
    </source>
</evidence>
<dbReference type="RefSeq" id="XP_011399678.1">
    <property type="nucleotide sequence ID" value="XM_011401376.1"/>
</dbReference>
<dbReference type="STRING" id="3075.A0A087SLY3"/>
<evidence type="ECO:0000256" key="2">
    <source>
        <dbReference type="SAM" id="Phobius"/>
    </source>
</evidence>
<organism evidence="3 4">
    <name type="scientific">Auxenochlorella protothecoides</name>
    <name type="common">Green microalga</name>
    <name type="synonym">Chlorella protothecoides</name>
    <dbReference type="NCBI Taxonomy" id="3075"/>
    <lineage>
        <taxon>Eukaryota</taxon>
        <taxon>Viridiplantae</taxon>
        <taxon>Chlorophyta</taxon>
        <taxon>core chlorophytes</taxon>
        <taxon>Trebouxiophyceae</taxon>
        <taxon>Chlorellales</taxon>
        <taxon>Chlorellaceae</taxon>
        <taxon>Auxenochlorella</taxon>
    </lineage>
</organism>